<comment type="subcellular location">
    <subcellularLocation>
        <location evidence="1">Membrane</location>
    </subcellularLocation>
</comment>
<keyword evidence="4 5" id="KW-0472">Membrane</keyword>
<evidence type="ECO:0000256" key="1">
    <source>
        <dbReference type="ARBA" id="ARBA00004370"/>
    </source>
</evidence>
<feature type="transmembrane region" description="Helical" evidence="5">
    <location>
        <begin position="31"/>
        <end position="53"/>
    </location>
</feature>
<dbReference type="AlphaFoldDB" id="A0A914DN85"/>
<keyword evidence="3 5" id="KW-1133">Transmembrane helix</keyword>
<evidence type="ECO:0000256" key="5">
    <source>
        <dbReference type="SAM" id="Phobius"/>
    </source>
</evidence>
<sequence>MGRKPISIFVLSFGILALALSGLTLEWWQFFLTRFCVGVSVGGTFVVVFIYCIELVLPEHRLLLTIYPNWGTARIVLNTVCYFFPNWRHASCDFYFPRKSFVVINQE</sequence>
<dbReference type="InterPro" id="IPR036259">
    <property type="entry name" value="MFS_trans_sf"/>
</dbReference>
<accession>A0A914DN85</accession>
<organism evidence="6 7">
    <name type="scientific">Acrobeloides nanus</name>
    <dbReference type="NCBI Taxonomy" id="290746"/>
    <lineage>
        <taxon>Eukaryota</taxon>
        <taxon>Metazoa</taxon>
        <taxon>Ecdysozoa</taxon>
        <taxon>Nematoda</taxon>
        <taxon>Chromadorea</taxon>
        <taxon>Rhabditida</taxon>
        <taxon>Tylenchina</taxon>
        <taxon>Cephalobomorpha</taxon>
        <taxon>Cephaloboidea</taxon>
        <taxon>Cephalobidae</taxon>
        <taxon>Acrobeloides</taxon>
    </lineage>
</organism>
<dbReference type="WBParaSite" id="ACRNAN_scaffold3051.g6540.t1">
    <property type="protein sequence ID" value="ACRNAN_scaffold3051.g6540.t1"/>
    <property type="gene ID" value="ACRNAN_scaffold3051.g6540"/>
</dbReference>
<dbReference type="GO" id="GO:0016020">
    <property type="term" value="C:membrane"/>
    <property type="evidence" value="ECO:0007669"/>
    <property type="project" value="UniProtKB-SubCell"/>
</dbReference>
<evidence type="ECO:0000313" key="6">
    <source>
        <dbReference type="Proteomes" id="UP000887540"/>
    </source>
</evidence>
<dbReference type="InterPro" id="IPR005828">
    <property type="entry name" value="MFS_sugar_transport-like"/>
</dbReference>
<dbReference type="Gene3D" id="1.20.1250.20">
    <property type="entry name" value="MFS general substrate transporter like domains"/>
    <property type="match status" value="1"/>
</dbReference>
<name>A0A914DN85_9BILA</name>
<dbReference type="GO" id="GO:0022857">
    <property type="term" value="F:transmembrane transporter activity"/>
    <property type="evidence" value="ECO:0007669"/>
    <property type="project" value="InterPro"/>
</dbReference>
<proteinExistence type="predicted"/>
<evidence type="ECO:0000256" key="2">
    <source>
        <dbReference type="ARBA" id="ARBA00022692"/>
    </source>
</evidence>
<keyword evidence="6" id="KW-1185">Reference proteome</keyword>
<keyword evidence="2 5" id="KW-0812">Transmembrane</keyword>
<evidence type="ECO:0000256" key="3">
    <source>
        <dbReference type="ARBA" id="ARBA00022989"/>
    </source>
</evidence>
<protein>
    <submittedName>
        <fullName evidence="7">Major facilitator superfamily (MFS) profile domain-containing protein</fullName>
    </submittedName>
</protein>
<dbReference type="SUPFAM" id="SSF103473">
    <property type="entry name" value="MFS general substrate transporter"/>
    <property type="match status" value="1"/>
</dbReference>
<dbReference type="Pfam" id="PF00083">
    <property type="entry name" value="Sugar_tr"/>
    <property type="match status" value="1"/>
</dbReference>
<evidence type="ECO:0000313" key="7">
    <source>
        <dbReference type="WBParaSite" id="ACRNAN_scaffold3051.g6540.t1"/>
    </source>
</evidence>
<dbReference type="Proteomes" id="UP000887540">
    <property type="component" value="Unplaced"/>
</dbReference>
<reference evidence="7" key="1">
    <citation type="submission" date="2022-11" db="UniProtKB">
        <authorList>
            <consortium name="WormBaseParasite"/>
        </authorList>
    </citation>
    <scope>IDENTIFICATION</scope>
</reference>
<evidence type="ECO:0000256" key="4">
    <source>
        <dbReference type="ARBA" id="ARBA00023136"/>
    </source>
</evidence>